<dbReference type="Gene3D" id="3.30.70.270">
    <property type="match status" value="1"/>
</dbReference>
<dbReference type="Pfam" id="PF18551">
    <property type="entry name" value="TackOD1"/>
    <property type="match status" value="1"/>
</dbReference>
<dbReference type="SUPFAM" id="SSF48695">
    <property type="entry name" value="Multiheme cytochromes"/>
    <property type="match status" value="1"/>
</dbReference>
<dbReference type="Proteomes" id="UP001156660">
    <property type="component" value="Unassembled WGS sequence"/>
</dbReference>
<sequence length="454" mass="52116">MVTIMNMQPGSLIPVYVIGESKFIYGSDINIIHITNVDELFLHEPAICILSLPSEEQDRALEYLHSKLALWNWRIYVLKISILSPHLSDGLWTPTNVTEQWNLHRSKLELIKEEPIDKLLAWLWLGNERCLKPLCDSTKKELYHYPLITSYLGYKSTFNNYLQLEAKRGNLKKEYTVDRIRLCPSCHSGHQNYIETCPSCKSVDIEEAISLHCFTCGHVGKQDQFTQRGKLECPTCLTQLRHIGVDYDRPLENYKCLDCDYTFSESVARVRCLSCTDSNEIDDLITRHINTYKADEQVKNVMIYGQHSFSQELILKGLIGGESFENLLVWVNKLAIRHKHNHILLGIKLSGIETYSNQFGEAKLIQLIDQISNDLNGILRDTDVCCQYRSDMILLLMPMTPIESLSVLQKKVEIIADKIESELVVLNVHIWALPEPSLHDDASLWLVEQLGAIE</sequence>
<dbReference type="SUPFAM" id="SSF55073">
    <property type="entry name" value="Nucleotide cyclase"/>
    <property type="match status" value="1"/>
</dbReference>
<evidence type="ECO:0000313" key="3">
    <source>
        <dbReference type="Proteomes" id="UP001156660"/>
    </source>
</evidence>
<gene>
    <name evidence="2" type="ORF">GCM10007855_30370</name>
</gene>
<keyword evidence="3" id="KW-1185">Reference proteome</keyword>
<dbReference type="InterPro" id="IPR029787">
    <property type="entry name" value="Nucleotide_cyclase"/>
</dbReference>
<feature type="domain" description="Thaumarchaeal output" evidence="1">
    <location>
        <begin position="110"/>
        <end position="293"/>
    </location>
</feature>
<accession>A0ABQ6AN50</accession>
<dbReference type="InterPro" id="IPR043128">
    <property type="entry name" value="Rev_trsase/Diguanyl_cyclase"/>
</dbReference>
<evidence type="ECO:0000259" key="1">
    <source>
        <dbReference type="Pfam" id="PF18551"/>
    </source>
</evidence>
<protein>
    <recommendedName>
        <fullName evidence="1">Thaumarchaeal output domain-containing protein</fullName>
    </recommendedName>
</protein>
<dbReference type="InterPro" id="IPR036280">
    <property type="entry name" value="Multihaem_cyt_sf"/>
</dbReference>
<name>A0ABQ6AN50_9GAMM</name>
<evidence type="ECO:0000313" key="2">
    <source>
        <dbReference type="EMBL" id="GLR76162.1"/>
    </source>
</evidence>
<comment type="caution">
    <text evidence="2">The sequence shown here is derived from an EMBL/GenBank/DDBJ whole genome shotgun (WGS) entry which is preliminary data.</text>
</comment>
<dbReference type="EMBL" id="BSOU01000008">
    <property type="protein sequence ID" value="GLR76162.1"/>
    <property type="molecule type" value="Genomic_DNA"/>
</dbReference>
<proteinExistence type="predicted"/>
<reference evidence="3" key="1">
    <citation type="journal article" date="2019" name="Int. J. Syst. Evol. Microbiol.">
        <title>The Global Catalogue of Microorganisms (GCM) 10K type strain sequencing project: providing services to taxonomists for standard genome sequencing and annotation.</title>
        <authorList>
            <consortium name="The Broad Institute Genomics Platform"/>
            <consortium name="The Broad Institute Genome Sequencing Center for Infectious Disease"/>
            <person name="Wu L."/>
            <person name="Ma J."/>
        </authorList>
    </citation>
    <scope>NUCLEOTIDE SEQUENCE [LARGE SCALE GENOMIC DNA]</scope>
    <source>
        <strain evidence="3">NBRC 105001</strain>
    </source>
</reference>
<dbReference type="InterPro" id="IPR040572">
    <property type="entry name" value="TackOD1"/>
</dbReference>
<organism evidence="2 3">
    <name type="scientific">Aliivibrio sifiae</name>
    <dbReference type="NCBI Taxonomy" id="566293"/>
    <lineage>
        <taxon>Bacteria</taxon>
        <taxon>Pseudomonadati</taxon>
        <taxon>Pseudomonadota</taxon>
        <taxon>Gammaproteobacteria</taxon>
        <taxon>Vibrionales</taxon>
        <taxon>Vibrionaceae</taxon>
        <taxon>Aliivibrio</taxon>
    </lineage>
</organism>